<dbReference type="EMBL" id="FO203522">
    <property type="protein sequence ID" value="CCO25326.1"/>
    <property type="molecule type" value="Genomic_DNA"/>
</dbReference>
<dbReference type="Proteomes" id="UP000010808">
    <property type="component" value="Chromosome"/>
</dbReference>
<accession>L0RI83</accession>
<dbReference type="RefSeq" id="WP_015337923.1">
    <property type="nucleotide sequence ID" value="NC_020055.1"/>
</dbReference>
<evidence type="ECO:0000313" key="3">
    <source>
        <dbReference type="EMBL" id="CCO25326.1"/>
    </source>
</evidence>
<gene>
    <name evidence="3" type="ORF">DESAM_23059</name>
</gene>
<sequence length="50" mass="5622">MTGEGVEAIIIMLVIVFAIFHMVKKKSQSDLDEYFKGSPESDDKESESKN</sequence>
<feature type="transmembrane region" description="Helical" evidence="2">
    <location>
        <begin position="6"/>
        <end position="23"/>
    </location>
</feature>
<dbReference type="HOGENOM" id="CLU_3117135_0_0_7"/>
<keyword evidence="2" id="KW-1133">Transmembrane helix</keyword>
<dbReference type="PATRIC" id="fig|1121451.3.peg.3262"/>
<protein>
    <submittedName>
        <fullName evidence="3">Uncharacterized protein</fullName>
    </submittedName>
</protein>
<keyword evidence="4" id="KW-1185">Reference proteome</keyword>
<feature type="region of interest" description="Disordered" evidence="1">
    <location>
        <begin position="27"/>
        <end position="50"/>
    </location>
</feature>
<reference evidence="3 4" key="1">
    <citation type="submission" date="2012-10" db="EMBL/GenBank/DDBJ databases">
        <authorList>
            <person name="Genoscope - CEA"/>
        </authorList>
    </citation>
    <scope>NUCLEOTIDE SEQUENCE [LARGE SCALE GENOMIC DNA]</scope>
    <source>
        <strain evidence="4">AM13 / DSM 14728</strain>
    </source>
</reference>
<proteinExistence type="predicted"/>
<dbReference type="KEGG" id="dhy:DESAM_23059"/>
<dbReference type="STRING" id="1121451.DESAM_23059"/>
<dbReference type="OrthoDB" id="5461288at2"/>
<evidence type="ECO:0000313" key="4">
    <source>
        <dbReference type="Proteomes" id="UP000010808"/>
    </source>
</evidence>
<name>L0RI83_9BACT</name>
<evidence type="ECO:0000256" key="1">
    <source>
        <dbReference type="SAM" id="MobiDB-lite"/>
    </source>
</evidence>
<organism evidence="3 4">
    <name type="scientific">Maridesulfovibrio hydrothermalis AM13 = DSM 14728</name>
    <dbReference type="NCBI Taxonomy" id="1121451"/>
    <lineage>
        <taxon>Bacteria</taxon>
        <taxon>Pseudomonadati</taxon>
        <taxon>Thermodesulfobacteriota</taxon>
        <taxon>Desulfovibrionia</taxon>
        <taxon>Desulfovibrionales</taxon>
        <taxon>Desulfovibrionaceae</taxon>
        <taxon>Maridesulfovibrio</taxon>
    </lineage>
</organism>
<keyword evidence="2" id="KW-0472">Membrane</keyword>
<keyword evidence="2" id="KW-0812">Transmembrane</keyword>
<dbReference type="AlphaFoldDB" id="L0RI83"/>
<evidence type="ECO:0000256" key="2">
    <source>
        <dbReference type="SAM" id="Phobius"/>
    </source>
</evidence>